<geneLocation type="plasmid" evidence="2">
    <name>I</name>
</geneLocation>
<keyword evidence="1" id="KW-0614">Plasmid</keyword>
<protein>
    <submittedName>
        <fullName evidence="1">Uncharacterized protein</fullName>
    </submittedName>
</protein>
<geneLocation type="plasmid" evidence="3">
    <name>cbm2613_p</name>
</geneLocation>
<geneLocation type="plasmid" evidence="1">
    <name>CBM2613_p</name>
</geneLocation>
<organism evidence="1 3">
    <name type="scientific">Cupriavidus taiwanensis</name>
    <dbReference type="NCBI Taxonomy" id="164546"/>
    <lineage>
        <taxon>Bacteria</taxon>
        <taxon>Pseudomonadati</taxon>
        <taxon>Pseudomonadota</taxon>
        <taxon>Betaproteobacteria</taxon>
        <taxon>Burkholderiales</taxon>
        <taxon>Burkholderiaceae</taxon>
        <taxon>Cupriavidus</taxon>
    </lineage>
</organism>
<accession>A0A375EGA4</accession>
<gene>
    <name evidence="2" type="ORF">CBM2612_P0064</name>
    <name evidence="1" type="ORF">CBM2613_P20049</name>
</gene>
<reference evidence="1" key="2">
    <citation type="submission" date="2018-01" db="EMBL/GenBank/DDBJ databases">
        <authorList>
            <person name="Clerissi C."/>
        </authorList>
    </citation>
    <scope>NUCLEOTIDE SEQUENCE</scope>
    <source>
        <strain evidence="1">Cupriavidus taiwanensis STM 8556</strain>
        <plasmid evidence="1">CBM2613_p</plasmid>
    </source>
</reference>
<evidence type="ECO:0000313" key="3">
    <source>
        <dbReference type="Proteomes" id="UP000256952"/>
    </source>
</evidence>
<sequence length="55" mass="5804">MKTVSHVCRHVLLRLAAGAGVEEATSLNAWRQFVKACRSSHLDGDGVGHCGATAQ</sequence>
<proteinExistence type="predicted"/>
<dbReference type="Proteomes" id="UP000256952">
    <property type="component" value="Plasmid CBM2613_p"/>
</dbReference>
<dbReference type="AlphaFoldDB" id="A0A375EGA4"/>
<evidence type="ECO:0000313" key="1">
    <source>
        <dbReference type="EMBL" id="SOZ74484.1"/>
    </source>
</evidence>
<dbReference type="EMBL" id="LT984809">
    <property type="protein sequence ID" value="SPD48719.1"/>
    <property type="molecule type" value="Genomic_DNA"/>
</dbReference>
<reference evidence="2 3" key="1">
    <citation type="submission" date="2018-01" db="EMBL/GenBank/DDBJ databases">
        <authorList>
            <person name="Gaut B.S."/>
            <person name="Morton B.R."/>
            <person name="Clegg M.T."/>
            <person name="Duvall M.R."/>
        </authorList>
    </citation>
    <scope>NUCLEOTIDE SEQUENCE [LARGE SCALE GENOMIC DNA]</scope>
    <source>
        <strain evidence="2">Cupriavidus taiwanensis STM 8555</strain>
        <plasmid evidence="2">I</plasmid>
        <plasmid evidence="3">Plasmid cbm2613_p</plasmid>
    </source>
</reference>
<name>A0A375EGA4_9BURK</name>
<dbReference type="EMBL" id="LT976981">
    <property type="protein sequence ID" value="SOZ74484.1"/>
    <property type="molecule type" value="Genomic_DNA"/>
</dbReference>
<evidence type="ECO:0000313" key="2">
    <source>
        <dbReference type="EMBL" id="SPD48719.1"/>
    </source>
</evidence>